<accession>A0AA84ZJS6</accession>
<evidence type="ECO:0000256" key="2">
    <source>
        <dbReference type="ARBA" id="ARBA00023136"/>
    </source>
</evidence>
<comment type="subcellular location">
    <subcellularLocation>
        <location evidence="1">Membrane</location>
    </subcellularLocation>
</comment>
<evidence type="ECO:0000256" key="4">
    <source>
        <dbReference type="SAM" id="Phobius"/>
    </source>
</evidence>
<dbReference type="AlphaFoldDB" id="A0AA84ZJS6"/>
<keyword evidence="4" id="KW-0812">Transmembrane</keyword>
<dbReference type="WBParaSite" id="SMRG1_34440.1">
    <property type="protein sequence ID" value="SMRG1_34440.1"/>
    <property type="gene ID" value="SMRG1_34440"/>
</dbReference>
<dbReference type="PANTHER" id="PTHR15486:SF96">
    <property type="entry name" value="LIPID DROPLET-REGULATING VLDL ASSEMBLY FACTOR AUP1"/>
    <property type="match status" value="1"/>
</dbReference>
<reference evidence="6" key="1">
    <citation type="submission" date="2023-11" db="UniProtKB">
        <authorList>
            <consortium name="WormBaseParasite"/>
        </authorList>
    </citation>
    <scope>IDENTIFICATION</scope>
</reference>
<evidence type="ECO:0000256" key="3">
    <source>
        <dbReference type="SAM" id="MobiDB-lite"/>
    </source>
</evidence>
<keyword evidence="4" id="KW-1133">Transmembrane helix</keyword>
<feature type="region of interest" description="Disordered" evidence="3">
    <location>
        <begin position="265"/>
        <end position="290"/>
    </location>
</feature>
<dbReference type="GO" id="GO:0005789">
    <property type="term" value="C:endoplasmic reticulum membrane"/>
    <property type="evidence" value="ECO:0007669"/>
    <property type="project" value="TreeGrafter"/>
</dbReference>
<dbReference type="GO" id="GO:0036503">
    <property type="term" value="P:ERAD pathway"/>
    <property type="evidence" value="ECO:0007669"/>
    <property type="project" value="TreeGrafter"/>
</dbReference>
<dbReference type="PANTHER" id="PTHR15486">
    <property type="entry name" value="ANCIENT UBIQUITOUS PROTEIN"/>
    <property type="match status" value="1"/>
</dbReference>
<evidence type="ECO:0008006" key="7">
    <source>
        <dbReference type="Google" id="ProtNLM"/>
    </source>
</evidence>
<organism evidence="5 6">
    <name type="scientific">Schistosoma margrebowiei</name>
    <dbReference type="NCBI Taxonomy" id="48269"/>
    <lineage>
        <taxon>Eukaryota</taxon>
        <taxon>Metazoa</taxon>
        <taxon>Spiralia</taxon>
        <taxon>Lophotrochozoa</taxon>
        <taxon>Platyhelminthes</taxon>
        <taxon>Trematoda</taxon>
        <taxon>Digenea</taxon>
        <taxon>Strigeidida</taxon>
        <taxon>Schistosomatoidea</taxon>
        <taxon>Schistosomatidae</taxon>
        <taxon>Schistosoma</taxon>
    </lineage>
</organism>
<name>A0AA84ZJS6_9TREM</name>
<evidence type="ECO:0000313" key="5">
    <source>
        <dbReference type="Proteomes" id="UP000050790"/>
    </source>
</evidence>
<evidence type="ECO:0000256" key="1">
    <source>
        <dbReference type="ARBA" id="ARBA00004370"/>
    </source>
</evidence>
<dbReference type="Proteomes" id="UP000050790">
    <property type="component" value="Unassembled WGS sequence"/>
</dbReference>
<evidence type="ECO:0000313" key="6">
    <source>
        <dbReference type="WBParaSite" id="SMRG1_34440.1"/>
    </source>
</evidence>
<keyword evidence="2 4" id="KW-0472">Membrane</keyword>
<protein>
    <recommendedName>
        <fullName evidence="7">CUE domain-containing protein</fullName>
    </recommendedName>
</protein>
<dbReference type="Gene3D" id="1.10.8.10">
    <property type="entry name" value="DNA helicase RuvA subunit, C-terminal domain"/>
    <property type="match status" value="1"/>
</dbReference>
<proteinExistence type="predicted"/>
<feature type="transmembrane region" description="Helical" evidence="4">
    <location>
        <begin position="17"/>
        <end position="39"/>
    </location>
</feature>
<sequence>MRIILPYGLFVLPYTPLGLVVVILRLVIFLHAFLASWVLSQFESLRRFVLRSMCTVLGFVVYIDSDLRTDRNTCMPFVSNYVTLFDHLVLCLSEDCVTPNTHVFHWKSIPHNKEKTRSVPEFVLWCARDNHQPVHLLPEKAPSGSSDCLFKFDHKMFGSVDKVQPVALKVNRIFPIKLVVHPVFWFMELLWQFFTPFTYYHVKYLTPISRMSNETDEDFCERVRSAIASSLGATLSPINAEHLADYTGAESPIASLSIHNARSCTTSSLSATPPSSPPSRKHSTSSSSDSLISNILESDGVRLRHCIRPSHEASETYSSFTFEHLVPRISEILRDIPAFRIREALVNTQGDVESAIDYLLENPHDSDAQRNSNQVDPTISAMSPSRFTVAAPQFLPNSSSRQLSLTERREALLNHARQLYRSRQQRST</sequence>
<dbReference type="CDD" id="cd14279">
    <property type="entry name" value="CUE"/>
    <property type="match status" value="1"/>
</dbReference>